<comment type="caution">
    <text evidence="3">The sequence shown here is derived from an EMBL/GenBank/DDBJ whole genome shotgun (WGS) entry which is preliminary data.</text>
</comment>
<dbReference type="InterPro" id="IPR029052">
    <property type="entry name" value="Metallo-depent_PP-like"/>
</dbReference>
<dbReference type="InterPro" id="IPR019079">
    <property type="entry name" value="Capsule_synth_CapA"/>
</dbReference>
<dbReference type="PANTHER" id="PTHR33393:SF13">
    <property type="entry name" value="PGA BIOSYNTHESIS PROTEIN CAPA"/>
    <property type="match status" value="1"/>
</dbReference>
<sequence length="349" mass="37069">MIYRVPRKRAHASRRQTDMGVRELVTVAVPALLLAACATPVAPAPADVEAEVAAPPARERLVVHGAGDVSLDPDYVPALAEHGYAHAWSGLDGLFATDDLTIVNLECPVSTRGTIAPQAFNFRCDPAALPAAYDAGVDVANLANNHSLDFGHEALLDSIRHVRDAGIAPVGTGADRDAAHVPAVLERRGWRIAVLGFSDVLVDPDWAATPDSPGVAAGDDTERMVAAVRAADAVADLVFVTIHWGMELDTEPRADDVRRAEAMIDAGADGIFGHHQHRLGTLGTYRERPIAWGLGNFVWPRLSAASARTAVARFVVEPDGAVRACLLPAEIVSPGHPELTEARTCDSER</sequence>
<protein>
    <submittedName>
        <fullName evidence="3">Poly-gamma-glutamate capsule biosynthesis protein CapA/YwtB (Metallophosphatase superfamily)</fullName>
    </submittedName>
</protein>
<dbReference type="Proteomes" id="UP000315677">
    <property type="component" value="Unassembled WGS sequence"/>
</dbReference>
<dbReference type="Gene3D" id="3.60.21.10">
    <property type="match status" value="1"/>
</dbReference>
<dbReference type="PANTHER" id="PTHR33393">
    <property type="entry name" value="POLYGLUTAMINE SYNTHESIS ACCESSORY PROTEIN RV0574C-RELATED"/>
    <property type="match status" value="1"/>
</dbReference>
<evidence type="ECO:0000259" key="2">
    <source>
        <dbReference type="SMART" id="SM00854"/>
    </source>
</evidence>
<keyword evidence="4" id="KW-1185">Reference proteome</keyword>
<accession>A0A543DN69</accession>
<evidence type="ECO:0000313" key="3">
    <source>
        <dbReference type="EMBL" id="TQM10762.1"/>
    </source>
</evidence>
<gene>
    <name evidence="3" type="ORF">FB558_3283</name>
</gene>
<feature type="domain" description="Capsule synthesis protein CapA" evidence="2">
    <location>
        <begin position="60"/>
        <end position="301"/>
    </location>
</feature>
<dbReference type="EMBL" id="VFPA01000002">
    <property type="protein sequence ID" value="TQM10762.1"/>
    <property type="molecule type" value="Genomic_DNA"/>
</dbReference>
<evidence type="ECO:0000313" key="4">
    <source>
        <dbReference type="Proteomes" id="UP000315677"/>
    </source>
</evidence>
<dbReference type="AlphaFoldDB" id="A0A543DN69"/>
<dbReference type="InterPro" id="IPR052169">
    <property type="entry name" value="CW_Biosynth-Accessory"/>
</dbReference>
<dbReference type="Pfam" id="PF09587">
    <property type="entry name" value="PGA_cap"/>
    <property type="match status" value="1"/>
</dbReference>
<name>A0A543DN69_9PSEU</name>
<reference evidence="3 4" key="1">
    <citation type="submission" date="2019-06" db="EMBL/GenBank/DDBJ databases">
        <title>Sequencing the genomes of 1000 actinobacteria strains.</title>
        <authorList>
            <person name="Klenk H.-P."/>
        </authorList>
    </citation>
    <scope>NUCLEOTIDE SEQUENCE [LARGE SCALE GENOMIC DNA]</scope>
    <source>
        <strain evidence="3 4">DSM 45301</strain>
    </source>
</reference>
<dbReference type="SMART" id="SM00854">
    <property type="entry name" value="PGA_cap"/>
    <property type="match status" value="1"/>
</dbReference>
<organism evidence="3 4">
    <name type="scientific">Pseudonocardia kunmingensis</name>
    <dbReference type="NCBI Taxonomy" id="630975"/>
    <lineage>
        <taxon>Bacteria</taxon>
        <taxon>Bacillati</taxon>
        <taxon>Actinomycetota</taxon>
        <taxon>Actinomycetes</taxon>
        <taxon>Pseudonocardiales</taxon>
        <taxon>Pseudonocardiaceae</taxon>
        <taxon>Pseudonocardia</taxon>
    </lineage>
</organism>
<comment type="similarity">
    <text evidence="1">Belongs to the CapA family.</text>
</comment>
<evidence type="ECO:0000256" key="1">
    <source>
        <dbReference type="ARBA" id="ARBA00005662"/>
    </source>
</evidence>
<proteinExistence type="inferred from homology"/>
<dbReference type="CDD" id="cd07381">
    <property type="entry name" value="MPP_CapA"/>
    <property type="match status" value="1"/>
</dbReference>
<dbReference type="SUPFAM" id="SSF56300">
    <property type="entry name" value="Metallo-dependent phosphatases"/>
    <property type="match status" value="1"/>
</dbReference>